<dbReference type="SUPFAM" id="SSF100950">
    <property type="entry name" value="NagB/RpiA/CoA transferase-like"/>
    <property type="match status" value="1"/>
</dbReference>
<organism evidence="2 3">
    <name type="scientific">Prauserella endophytica</name>
    <dbReference type="NCBI Taxonomy" id="1592324"/>
    <lineage>
        <taxon>Bacteria</taxon>
        <taxon>Bacillati</taxon>
        <taxon>Actinomycetota</taxon>
        <taxon>Actinomycetes</taxon>
        <taxon>Pseudonocardiales</taxon>
        <taxon>Pseudonocardiaceae</taxon>
        <taxon>Prauserella</taxon>
        <taxon>Prauserella coralliicola group</taxon>
    </lineage>
</organism>
<dbReference type="Pfam" id="PF01144">
    <property type="entry name" value="CoA_trans"/>
    <property type="match status" value="1"/>
</dbReference>
<evidence type="ECO:0000313" key="3">
    <source>
        <dbReference type="Proteomes" id="UP000309992"/>
    </source>
</evidence>
<accession>A0ABY2S5H4</accession>
<comment type="similarity">
    <text evidence="1">Belongs to the 3-oxoacid CoA-transferase subunit B family.</text>
</comment>
<evidence type="ECO:0000313" key="2">
    <source>
        <dbReference type="EMBL" id="TKG70648.1"/>
    </source>
</evidence>
<sequence>MAVLLARQLRNGEIGMMGASSEIPVAAALLAQCLHAPDLTVIMPSGAVNPRPGRLYRSSSDGRWFTGCEAIGTAYDLFELSENGRLDFMCYGGVQLDRFGNINLTRTGPFGEPPRFRGPGLANISMAVTAKRTLLFSTAHSPRTFVERVDYVTAPGHLSGGTQRRRAGIATAGPQVCITPLAVFGFPEPEHAMTVSSLNPGIEPGRVLDATGFALPPPPWPATEPPTGEELGALRAVVDRTGVLRS</sequence>
<evidence type="ECO:0000256" key="1">
    <source>
        <dbReference type="ARBA" id="ARBA00007047"/>
    </source>
</evidence>
<gene>
    <name evidence="2" type="ORF">FCN18_16725</name>
</gene>
<dbReference type="Proteomes" id="UP000309992">
    <property type="component" value="Unassembled WGS sequence"/>
</dbReference>
<dbReference type="PANTHER" id="PTHR43293:SF3">
    <property type="entry name" value="CHOLESTEROL RING-CLEAVING HYDROLASE IPDB SUBUNIT"/>
    <property type="match status" value="1"/>
</dbReference>
<dbReference type="PANTHER" id="PTHR43293">
    <property type="entry name" value="ACETATE COA-TRANSFERASE YDIF"/>
    <property type="match status" value="1"/>
</dbReference>
<dbReference type="EMBL" id="SWMS01000008">
    <property type="protein sequence ID" value="TKG70648.1"/>
    <property type="molecule type" value="Genomic_DNA"/>
</dbReference>
<dbReference type="Gene3D" id="3.40.1080.10">
    <property type="entry name" value="Glutaconate Coenzyme A-transferase"/>
    <property type="match status" value="1"/>
</dbReference>
<dbReference type="InterPro" id="IPR004165">
    <property type="entry name" value="CoA_trans_fam_I"/>
</dbReference>
<dbReference type="SMART" id="SM00882">
    <property type="entry name" value="CoA_trans"/>
    <property type="match status" value="1"/>
</dbReference>
<name>A0ABY2S5H4_9PSEU</name>
<dbReference type="InterPro" id="IPR037171">
    <property type="entry name" value="NagB/RpiA_transferase-like"/>
</dbReference>
<proteinExistence type="inferred from homology"/>
<reference evidence="2 3" key="1">
    <citation type="journal article" date="2015" name="Antonie Van Leeuwenhoek">
        <title>Prauserella endophytica sp. nov., an endophytic actinobacterium isolated from Tamarix taklamakanensis.</title>
        <authorList>
            <person name="Liu J.M."/>
            <person name="Habden X."/>
            <person name="Guo L."/>
            <person name="Tuo L."/>
            <person name="Jiang Z.K."/>
            <person name="Liu S.W."/>
            <person name="Liu X.F."/>
            <person name="Chen L."/>
            <person name="Li R.F."/>
            <person name="Zhang Y.Q."/>
            <person name="Sun C.H."/>
        </authorList>
    </citation>
    <scope>NUCLEOTIDE SEQUENCE [LARGE SCALE GENOMIC DNA]</scope>
    <source>
        <strain evidence="2 3">CGMCC 4.7182</strain>
    </source>
</reference>
<keyword evidence="3" id="KW-1185">Reference proteome</keyword>
<comment type="caution">
    <text evidence="2">The sequence shown here is derived from an EMBL/GenBank/DDBJ whole genome shotgun (WGS) entry which is preliminary data.</text>
</comment>
<protein>
    <submittedName>
        <fullName evidence="2">CoA synthetase</fullName>
    </submittedName>
</protein>